<keyword evidence="8" id="KW-0539">Nucleus</keyword>
<dbReference type="EMBL" id="JAROKS010000007">
    <property type="protein sequence ID" value="KAK1802352.1"/>
    <property type="molecule type" value="Genomic_DNA"/>
</dbReference>
<dbReference type="FunFam" id="1.10.10.10:FF:000116">
    <property type="entry name" value="DNA-directed RNA polymerase III subunit RPC6"/>
    <property type="match status" value="1"/>
</dbReference>
<keyword evidence="3" id="KW-0240">DNA-directed RNA polymerase</keyword>
<evidence type="ECO:0000313" key="15">
    <source>
        <dbReference type="EMBL" id="KAK1802352.1"/>
    </source>
</evidence>
<dbReference type="Pfam" id="PF05158">
    <property type="entry name" value="RNA_pol_Rpc34"/>
    <property type="match status" value="1"/>
</dbReference>
<evidence type="ECO:0000259" key="14">
    <source>
        <dbReference type="PROSITE" id="PS51828"/>
    </source>
</evidence>
<dbReference type="Gene3D" id="2.60.120.200">
    <property type="match status" value="1"/>
</dbReference>
<evidence type="ECO:0000256" key="13">
    <source>
        <dbReference type="SAM" id="Phobius"/>
    </source>
</evidence>
<evidence type="ECO:0000256" key="3">
    <source>
        <dbReference type="ARBA" id="ARBA00022478"/>
    </source>
</evidence>
<dbReference type="InterPro" id="IPR013320">
    <property type="entry name" value="ConA-like_dom_sf"/>
</dbReference>
<feature type="transmembrane region" description="Helical" evidence="13">
    <location>
        <begin position="324"/>
        <end position="348"/>
    </location>
</feature>
<evidence type="ECO:0000313" key="16">
    <source>
        <dbReference type="Proteomes" id="UP001239994"/>
    </source>
</evidence>
<dbReference type="InterPro" id="IPR016049">
    <property type="entry name" value="RNA_pol_Rpc34-like"/>
</dbReference>
<reference evidence="15" key="1">
    <citation type="submission" date="2023-03" db="EMBL/GenBank/DDBJ databases">
        <title>Electrophorus voltai genome.</title>
        <authorList>
            <person name="Bian C."/>
        </authorList>
    </citation>
    <scope>NUCLEOTIDE SEQUENCE</scope>
    <source>
        <strain evidence="15">CB-2022</strain>
        <tissue evidence="15">Muscle</tissue>
    </source>
</reference>
<keyword evidence="13" id="KW-0472">Membrane</keyword>
<dbReference type="FunFam" id="1.10.10.10:FF:000237">
    <property type="entry name" value="DNA-directed RNA polymerase III subunit RPC6"/>
    <property type="match status" value="1"/>
</dbReference>
<evidence type="ECO:0000256" key="6">
    <source>
        <dbReference type="ARBA" id="ARBA00023163"/>
    </source>
</evidence>
<evidence type="ECO:0000256" key="10">
    <source>
        <dbReference type="ARBA" id="ARBA00072525"/>
    </source>
</evidence>
<comment type="subcellular location">
    <subcellularLocation>
        <location evidence="1">Nucleus</location>
    </subcellularLocation>
</comment>
<dbReference type="AlphaFoldDB" id="A0AAD9E4X5"/>
<dbReference type="PANTHER" id="PTHR12780">
    <property type="entry name" value="RNA POLYMERASE III DNA DIRECTED , 39KD SUBUNIT-RELATED"/>
    <property type="match status" value="1"/>
</dbReference>
<evidence type="ECO:0000256" key="7">
    <source>
        <dbReference type="ARBA" id="ARBA00023180"/>
    </source>
</evidence>
<keyword evidence="5" id="KW-1015">Disulfide bond</keyword>
<keyword evidence="6" id="KW-0804">Transcription</keyword>
<evidence type="ECO:0000256" key="11">
    <source>
        <dbReference type="ARBA" id="ARBA00078856"/>
    </source>
</evidence>
<dbReference type="SUPFAM" id="SSF46785">
    <property type="entry name" value="Winged helix' DNA-binding domain"/>
    <property type="match status" value="2"/>
</dbReference>
<dbReference type="FunFam" id="2.60.120.200:FF:000012">
    <property type="entry name" value="neuronal pentraxin receptor"/>
    <property type="match status" value="1"/>
</dbReference>
<dbReference type="PROSITE" id="PS51828">
    <property type="entry name" value="PTX_2"/>
    <property type="match status" value="1"/>
</dbReference>
<dbReference type="InterPro" id="IPR001759">
    <property type="entry name" value="PTX_dom"/>
</dbReference>
<proteinExistence type="inferred from homology"/>
<keyword evidence="4" id="KW-0106">Calcium</keyword>
<evidence type="ECO:0000256" key="12">
    <source>
        <dbReference type="PROSITE-ProRule" id="PRU01172"/>
    </source>
</evidence>
<dbReference type="Pfam" id="PF00354">
    <property type="entry name" value="Pentaxin"/>
    <property type="match status" value="1"/>
</dbReference>
<evidence type="ECO:0000256" key="5">
    <source>
        <dbReference type="ARBA" id="ARBA00023157"/>
    </source>
</evidence>
<gene>
    <name evidence="15" type="ORF">P4O66_022008</name>
</gene>
<keyword evidence="7" id="KW-0325">Glycoprotein</keyword>
<protein>
    <recommendedName>
        <fullName evidence="10">DNA-directed RNA polymerase III subunit RPC6</fullName>
    </recommendedName>
    <alternativeName>
        <fullName evidence="11">DNA-directed RNA polymerase III subunit F</fullName>
    </alternativeName>
</protein>
<comment type="similarity">
    <text evidence="2">Belongs to the eukaryotic RPC34/RPC39 RNA polymerase subunit family.</text>
</comment>
<dbReference type="Proteomes" id="UP001239994">
    <property type="component" value="Unassembled WGS sequence"/>
</dbReference>
<comment type="caution">
    <text evidence="12">Lacks conserved residue(s) required for the propagation of feature annotation.</text>
</comment>
<sequence length="887" mass="98067">MTDVKVKKESTDVVDIENRIKELCQQFPHGITDQVIQNDMPHVEAQQRAMAINRLLSLGQLDLLRNSNGLLYRLKDTQSASKMKGSDNQEKLVYQIIEDAGDKGIWSRDIRYKSNLPLTEINKILKNLESKKLIKAVKSVAASKKKVYMLYNLQPDRSVTGGAWYSDQDFESEFVEVLNQQCFKFLQSKAEAARDSKQSPMVQRNSSFATSHEVWKYICELGISKASLKHLYAIRFRPHFYVYICVDLSMEDIETILNTLIYDGKVEMTIIAAKEGTVGCVDGQMKLYRGVNPIIQPTGLVKTPCGLCPCKTGKSEFPIGKMKFVVILVAAGMLAFLGVVICVIASVYPRSSFAAPHALTGNRTLSTDVLLHSLSPGSVAHAGPLGALRGSDSYEDGGLGLGVEVPFLNELSPGEVTGTSPKQFTFDRLICTPIPPGECKKRSLKRADYPYADEDWSYLSATAEELRQTVIQQNDQILTDQRTIKELTGKLSECESGLEERSLSERSLGVWAGNRRPMAGDDVSMSVAMQLQTARAVEELEKAILQLKDRIEKLELEMVPVVLNHSETVLGAPGLGQPGGRVEDMGNALEQKVTLLAQERKNLREETQGHHRHIDQGINALQDRITELEQSLNSYPMGYKLSFPMRTDYMYGLVRQNIPEMYAFTACLWLKAAGNGIGTPFSYAVTEQPNELVLLQGVAQLPLSFPQGIWQHVCVSWTLRDGIWKAYQGGKLKGRGEGLSPWHPIRGGGVMVLGQEQDTLGGRFDASQALVGELSLFNLWDRVLPSTEVAALASCGKPTLQGSVVPWTERDVDMFGGATKEPEDPCSRDAGPQDIVVLFLCSVDNLTPTSLCCGPYPQKSSPPSPHHWSSPSNITLLPPQHLFPHLP</sequence>
<dbReference type="Gene3D" id="1.10.10.10">
    <property type="entry name" value="Winged helix-like DNA-binding domain superfamily/Winged helix DNA-binding domain"/>
    <property type="match status" value="2"/>
</dbReference>
<evidence type="ECO:0000256" key="2">
    <source>
        <dbReference type="ARBA" id="ARBA00011038"/>
    </source>
</evidence>
<dbReference type="SUPFAM" id="SSF49899">
    <property type="entry name" value="Concanavalin A-like lectins/glucanases"/>
    <property type="match status" value="1"/>
</dbReference>
<dbReference type="GO" id="GO:0005737">
    <property type="term" value="C:cytoplasm"/>
    <property type="evidence" value="ECO:0007669"/>
    <property type="project" value="UniProtKB-ARBA"/>
</dbReference>
<name>A0AAD9E4X5_9TELE</name>
<evidence type="ECO:0000256" key="1">
    <source>
        <dbReference type="ARBA" id="ARBA00004123"/>
    </source>
</evidence>
<organism evidence="15 16">
    <name type="scientific">Electrophorus voltai</name>
    <dbReference type="NCBI Taxonomy" id="2609070"/>
    <lineage>
        <taxon>Eukaryota</taxon>
        <taxon>Metazoa</taxon>
        <taxon>Chordata</taxon>
        <taxon>Craniata</taxon>
        <taxon>Vertebrata</taxon>
        <taxon>Euteleostomi</taxon>
        <taxon>Actinopterygii</taxon>
        <taxon>Neopterygii</taxon>
        <taxon>Teleostei</taxon>
        <taxon>Ostariophysi</taxon>
        <taxon>Gymnotiformes</taxon>
        <taxon>Gymnotoidei</taxon>
        <taxon>Gymnotidae</taxon>
        <taxon>Electrophorus</taxon>
    </lineage>
</organism>
<dbReference type="InterPro" id="IPR036388">
    <property type="entry name" value="WH-like_DNA-bd_sf"/>
</dbReference>
<evidence type="ECO:0000256" key="9">
    <source>
        <dbReference type="ARBA" id="ARBA00064086"/>
    </source>
</evidence>
<accession>A0AAD9E4X5</accession>
<dbReference type="GO" id="GO:0005654">
    <property type="term" value="C:nucleoplasm"/>
    <property type="evidence" value="ECO:0007669"/>
    <property type="project" value="UniProtKB-ARBA"/>
</dbReference>
<evidence type="ECO:0000256" key="4">
    <source>
        <dbReference type="ARBA" id="ARBA00022837"/>
    </source>
</evidence>
<evidence type="ECO:0000256" key="8">
    <source>
        <dbReference type="ARBA" id="ARBA00023242"/>
    </source>
</evidence>
<dbReference type="InterPro" id="IPR036390">
    <property type="entry name" value="WH_DNA-bd_sf"/>
</dbReference>
<dbReference type="SMART" id="SM00159">
    <property type="entry name" value="PTX"/>
    <property type="match status" value="1"/>
</dbReference>
<comment type="subunit">
    <text evidence="9">Component of the RNA polymerase III complex consisting of 17 subunits: a ten-subunit horseshoe-shaped catalytic core composed of POLR3A/RPC1, POLR3B/RPC2, POLR1C/RPAC1, POLR1D/RPAC2, POLR3K/RPC10, POLR2E/RPABC1, POLR2F/RPABC2, POLR2H/RPABC3, POLR2K/RPABC4 and POLR2L/RPABC5; a mobile stalk composed of two subunits POLR3H/RPC8 and CRCP/RPC9, protruding from the core and functioning primarily in transcription initiation; and additional subunits homologous to general transcription factors of the RNA polymerase II machinery, POLR3C/RPC3-POLR3F/RPC6-POLR3G/RPC7 heterotrimer required for transcription initiation and POLR3D/RPC4-POLR3E/RPC5 heterodimer involved in both transcription initiation and termination. Directly interacts with POLR3C. Interacts with TBP and TFIIIB90 and GTF3C4. Interacts with MAF1. As part of the RNA polymerase III complex, interacts with PKP2.</text>
</comment>
<dbReference type="InterPro" id="IPR007832">
    <property type="entry name" value="RNA_pol_Rpc34"/>
</dbReference>
<keyword evidence="13" id="KW-1133">Transmembrane helix</keyword>
<dbReference type="GO" id="GO:0006383">
    <property type="term" value="P:transcription by RNA polymerase III"/>
    <property type="evidence" value="ECO:0007669"/>
    <property type="project" value="InterPro"/>
</dbReference>
<feature type="domain" description="Pentraxin (PTX)" evidence="14">
    <location>
        <begin position="637"/>
        <end position="826"/>
    </location>
</feature>
<keyword evidence="13" id="KW-0812">Transmembrane</keyword>
<dbReference type="GO" id="GO:0005666">
    <property type="term" value="C:RNA polymerase III complex"/>
    <property type="evidence" value="ECO:0007669"/>
    <property type="project" value="InterPro"/>
</dbReference>
<keyword evidence="16" id="KW-1185">Reference proteome</keyword>
<comment type="caution">
    <text evidence="15">The sequence shown here is derived from an EMBL/GenBank/DDBJ whole genome shotgun (WGS) entry which is preliminary data.</text>
</comment>